<dbReference type="Pfam" id="PF05699">
    <property type="entry name" value="Dimer_Tnp_hAT"/>
    <property type="match status" value="1"/>
</dbReference>
<dbReference type="EMBL" id="OX465086">
    <property type="protein sequence ID" value="CAI9261370.1"/>
    <property type="molecule type" value="Genomic_DNA"/>
</dbReference>
<name>A0AA35V8P5_LACSI</name>
<dbReference type="InterPro" id="IPR008906">
    <property type="entry name" value="HATC_C_dom"/>
</dbReference>
<feature type="domain" description="HAT C-terminal dimerisation" evidence="2">
    <location>
        <begin position="169"/>
        <end position="199"/>
    </location>
</feature>
<feature type="region of interest" description="Disordered" evidence="1">
    <location>
        <begin position="1"/>
        <end position="55"/>
    </location>
</feature>
<dbReference type="AlphaFoldDB" id="A0AA35V8P5"/>
<organism evidence="3 4">
    <name type="scientific">Lactuca saligna</name>
    <name type="common">Willowleaf lettuce</name>
    <dbReference type="NCBI Taxonomy" id="75948"/>
    <lineage>
        <taxon>Eukaryota</taxon>
        <taxon>Viridiplantae</taxon>
        <taxon>Streptophyta</taxon>
        <taxon>Embryophyta</taxon>
        <taxon>Tracheophyta</taxon>
        <taxon>Spermatophyta</taxon>
        <taxon>Magnoliopsida</taxon>
        <taxon>eudicotyledons</taxon>
        <taxon>Gunneridae</taxon>
        <taxon>Pentapetalae</taxon>
        <taxon>asterids</taxon>
        <taxon>campanulids</taxon>
        <taxon>Asterales</taxon>
        <taxon>Asteraceae</taxon>
        <taxon>Cichorioideae</taxon>
        <taxon>Cichorieae</taxon>
        <taxon>Lactucinae</taxon>
        <taxon>Lactuca</taxon>
    </lineage>
</organism>
<proteinExistence type="predicted"/>
<protein>
    <recommendedName>
        <fullName evidence="2">HAT C-terminal dimerisation domain-containing protein</fullName>
    </recommendedName>
</protein>
<sequence>MNSTDQNHAPTASSQDVGGSGSNQQITDSVDQQDGTNINDTVFDEDGDEVVGSKRATRSPTWKHFIKFNLNGEVKARFLDPRYKLKFVELLLPVLYGEEKAKIEFQILEGFVTTLFQEYESSNASKKRKSEVPGSSSFGSSISSGHRVGFKKLLSDIASITRDDDESGAFSTSGRLVSPHRSRLHPKTLEALMCAQSWLLNEIRATCSEETEAYCRSVEFDYDVEEENTKESGTTSLDDFV</sequence>
<dbReference type="InterPro" id="IPR012337">
    <property type="entry name" value="RNaseH-like_sf"/>
</dbReference>
<dbReference type="PANTHER" id="PTHR23272:SF179">
    <property type="entry name" value="ZINC FINGER BED DOMAIN-CONTAINING PROTEIN RICESLEEPER 2-LIKE ISOFORM X1"/>
    <property type="match status" value="1"/>
</dbReference>
<keyword evidence="4" id="KW-1185">Reference proteome</keyword>
<accession>A0AA35V8P5</accession>
<dbReference type="GO" id="GO:0046983">
    <property type="term" value="F:protein dimerization activity"/>
    <property type="evidence" value="ECO:0007669"/>
    <property type="project" value="InterPro"/>
</dbReference>
<evidence type="ECO:0000256" key="1">
    <source>
        <dbReference type="SAM" id="MobiDB-lite"/>
    </source>
</evidence>
<evidence type="ECO:0000313" key="3">
    <source>
        <dbReference type="EMBL" id="CAI9261370.1"/>
    </source>
</evidence>
<evidence type="ECO:0000259" key="2">
    <source>
        <dbReference type="Pfam" id="PF05699"/>
    </source>
</evidence>
<gene>
    <name evidence="3" type="ORF">LSALG_LOCUS2160</name>
</gene>
<dbReference type="Proteomes" id="UP001177003">
    <property type="component" value="Chromosome 0"/>
</dbReference>
<dbReference type="SUPFAM" id="SSF53098">
    <property type="entry name" value="Ribonuclease H-like"/>
    <property type="match status" value="1"/>
</dbReference>
<evidence type="ECO:0000313" key="4">
    <source>
        <dbReference type="Proteomes" id="UP001177003"/>
    </source>
</evidence>
<dbReference type="PANTHER" id="PTHR23272">
    <property type="entry name" value="BED FINGER-RELATED"/>
    <property type="match status" value="1"/>
</dbReference>
<feature type="compositionally biased region" description="Polar residues" evidence="1">
    <location>
        <begin position="1"/>
        <end position="40"/>
    </location>
</feature>
<reference evidence="3" key="1">
    <citation type="submission" date="2023-04" db="EMBL/GenBank/DDBJ databases">
        <authorList>
            <person name="Vijverberg K."/>
            <person name="Xiong W."/>
            <person name="Schranz E."/>
        </authorList>
    </citation>
    <scope>NUCLEOTIDE SEQUENCE</scope>
</reference>